<proteinExistence type="predicted"/>
<gene>
    <name evidence="1" type="ordered locus">Tint_1138</name>
</gene>
<dbReference type="AlphaFoldDB" id="D5WZW2"/>
<reference evidence="1" key="1">
    <citation type="submission" date="2010-04" db="EMBL/GenBank/DDBJ databases">
        <title>Complete sequence of Thiomonas intermedia K12.</title>
        <authorList>
            <consortium name="US DOE Joint Genome Institute"/>
            <person name="Lucas S."/>
            <person name="Copeland A."/>
            <person name="Lapidus A."/>
            <person name="Cheng J.-F."/>
            <person name="Bruce D."/>
            <person name="Goodwin L."/>
            <person name="Pitluck S."/>
            <person name="Davenport K."/>
            <person name="Detter J.C."/>
            <person name="Han C."/>
            <person name="Tapia R."/>
            <person name="Land M."/>
            <person name="Hauser L."/>
            <person name="Kyrpides N."/>
            <person name="Ovchinnikova G."/>
            <person name="Kerfeld C.A."/>
            <person name="Cannon G.C."/>
            <person name="Heinhorst S."/>
            <person name="Woyke T."/>
        </authorList>
    </citation>
    <scope>NUCLEOTIDE SEQUENCE [LARGE SCALE GENOMIC DNA]</scope>
    <source>
        <strain evidence="1">K12</strain>
    </source>
</reference>
<sequence length="41" mass="4234">MNAARTFALLVLCLLALPPATIAALVLYALNPATRAQGGRP</sequence>
<protein>
    <submittedName>
        <fullName evidence="1">Uncharacterized protein</fullName>
    </submittedName>
</protein>
<dbReference type="EMBL" id="CP002021">
    <property type="protein sequence ID" value="ADG30528.1"/>
    <property type="molecule type" value="Genomic_DNA"/>
</dbReference>
<accession>D5WZW2</accession>
<evidence type="ECO:0000313" key="1">
    <source>
        <dbReference type="EMBL" id="ADG30528.1"/>
    </source>
</evidence>
<organism evidence="1">
    <name type="scientific">Thiomonas intermedia (strain K12)</name>
    <name type="common">Thiobacillus intermedius</name>
    <dbReference type="NCBI Taxonomy" id="75379"/>
    <lineage>
        <taxon>Bacteria</taxon>
        <taxon>Pseudomonadati</taxon>
        <taxon>Pseudomonadota</taxon>
        <taxon>Betaproteobacteria</taxon>
        <taxon>Burkholderiales</taxon>
        <taxon>Thiomonas</taxon>
    </lineage>
</organism>
<name>D5WZW2_THIK1</name>
<dbReference type="KEGG" id="tin:Tint_1138"/>
<dbReference type="HOGENOM" id="CLU_3278008_0_0_4"/>